<accession>A0A7S7YEW7</accession>
<protein>
    <submittedName>
        <fullName evidence="1">Uncharacterized protein</fullName>
    </submittedName>
</protein>
<sequence length="206" mass="22945">MQHDNLPTPTFDAILDREGWSDDTKRAFYALCIGRLMNPRDLWSIAPLLQGADDTAAGFIARCIFPRIASFIYTVPRPNAGGVSLAEAHDSDLVVVRSGTPTFSQDELLAMIHKEMLNVRRMHAETNEIKWRKPVVLVGNAFPAWLQSRNGHDVFTFHFSRPMEDNDVDISSEAHAIFSKGLGCYFELVDDVGDGDVRDALPACLP</sequence>
<organism evidence="1 2">
    <name type="scientific">Medusavirus stheno T3</name>
    <dbReference type="NCBI Taxonomy" id="3069717"/>
    <lineage>
        <taxon>Viruses</taxon>
        <taxon>Varidnaviria</taxon>
        <taxon>Bamfordvirae</taxon>
        <taxon>Nucleocytoviricota</taxon>
        <taxon>Megaviricetes</taxon>
        <taxon>Mamonoviridae</taxon>
        <taxon>Medusavirus</taxon>
        <taxon>Medusavirus sthenus</taxon>
    </lineage>
</organism>
<proteinExistence type="predicted"/>
<dbReference type="EMBL" id="MW018138">
    <property type="protein sequence ID" value="QPB44531.1"/>
    <property type="molecule type" value="Genomic_DNA"/>
</dbReference>
<name>A0A7S7YEW7_9VIRU</name>
<evidence type="ECO:0000313" key="1">
    <source>
        <dbReference type="EMBL" id="QPB44531.1"/>
    </source>
</evidence>
<dbReference type="KEGG" id="vg:80543727"/>
<dbReference type="Proteomes" id="UP001162098">
    <property type="component" value="Segment"/>
</dbReference>
<reference evidence="1 2" key="1">
    <citation type="submission" date="2020-09" db="EMBL/GenBank/DDBJ databases">
        <authorList>
            <person name="Zhang R."/>
            <person name="Garcia K."/>
            <person name="Ogata H."/>
        </authorList>
    </citation>
    <scope>NUCLEOTIDE SEQUENCE [LARGE SCALE GENOMIC DNA]</scope>
    <source>
        <strain evidence="2">stheno</strain>
    </source>
</reference>
<keyword evidence="2" id="KW-1185">Reference proteome</keyword>
<evidence type="ECO:0000313" key="2">
    <source>
        <dbReference type="Proteomes" id="UP001162098"/>
    </source>
</evidence>